<reference evidence="2 3" key="1">
    <citation type="submission" date="2018-08" db="EMBL/GenBank/DDBJ databases">
        <title>Genomic Encyclopedia of Type Strains, Phase III (KMG-III): the genomes of soil and plant-associated and newly described type strains.</title>
        <authorList>
            <person name="Whitman W."/>
        </authorList>
    </citation>
    <scope>NUCLEOTIDE SEQUENCE [LARGE SCALE GENOMIC DNA]</scope>
    <source>
        <strain evidence="2 3">325-5</strain>
    </source>
</reference>
<dbReference type="Pfam" id="PF00535">
    <property type="entry name" value="Glycos_transf_2"/>
    <property type="match status" value="1"/>
</dbReference>
<dbReference type="AlphaFoldDB" id="A0A3D9RR73"/>
<dbReference type="Proteomes" id="UP000256429">
    <property type="component" value="Unassembled WGS sequence"/>
</dbReference>
<dbReference type="InterPro" id="IPR029044">
    <property type="entry name" value="Nucleotide-diphossugar_trans"/>
</dbReference>
<proteinExistence type="predicted"/>
<dbReference type="RefSeq" id="WP_115879756.1">
    <property type="nucleotide sequence ID" value="NZ_QTTQ01000010.1"/>
</dbReference>
<feature type="domain" description="Glycosyltransferase 2-like" evidence="1">
    <location>
        <begin position="4"/>
        <end position="132"/>
    </location>
</feature>
<dbReference type="EMBL" id="QTTQ01000010">
    <property type="protein sequence ID" value="REE81988.1"/>
    <property type="molecule type" value="Genomic_DNA"/>
</dbReference>
<name>A0A3D9RR73_9FLAO</name>
<gene>
    <name evidence="2" type="ORF">BX611_1531</name>
</gene>
<keyword evidence="2" id="KW-0808">Transferase</keyword>
<organism evidence="2 3">
    <name type="scientific">Lutibacter oceani</name>
    <dbReference type="NCBI Taxonomy" id="1853311"/>
    <lineage>
        <taxon>Bacteria</taxon>
        <taxon>Pseudomonadati</taxon>
        <taxon>Bacteroidota</taxon>
        <taxon>Flavobacteriia</taxon>
        <taxon>Flavobacteriales</taxon>
        <taxon>Flavobacteriaceae</taxon>
        <taxon>Lutibacter</taxon>
    </lineage>
</organism>
<evidence type="ECO:0000259" key="1">
    <source>
        <dbReference type="Pfam" id="PF00535"/>
    </source>
</evidence>
<dbReference type="OrthoDB" id="597270at2"/>
<dbReference type="CDD" id="cd00761">
    <property type="entry name" value="Glyco_tranf_GTA_type"/>
    <property type="match status" value="1"/>
</dbReference>
<dbReference type="PANTHER" id="PTHR43685">
    <property type="entry name" value="GLYCOSYLTRANSFERASE"/>
    <property type="match status" value="1"/>
</dbReference>
<sequence>MKISIVTPHFNDFEGIKQTYNCLKNQDSDQWEWVIVDDFSDGNVKLLLKEYIENLASDNVKLIFNDTKTNGSVCRNIGVDYASNEHLVFLDSDDIISEDFVSNRAVEVEDFVVFKNSNVLDEHGNNKPASNVSSNFLDHFLQAKFIWPITAILWNKEFLIKIGKFNPDLKRLQDIELSIRALLLGTNYRVIDNKVDFFYCVAPIDIKKRPVKLICDSVNYLITNIYNNYKLNKQQQSLLKGYYFVCVRYLYKSKLKEDIKYVKNSLQLFYSKKYITFFGYTAGLLFLKLLKYNIISNDLFIRLNRKFFK</sequence>
<dbReference type="Gene3D" id="3.90.550.10">
    <property type="entry name" value="Spore Coat Polysaccharide Biosynthesis Protein SpsA, Chain A"/>
    <property type="match status" value="1"/>
</dbReference>
<dbReference type="PANTHER" id="PTHR43685:SF2">
    <property type="entry name" value="GLYCOSYLTRANSFERASE 2-LIKE DOMAIN-CONTAINING PROTEIN"/>
    <property type="match status" value="1"/>
</dbReference>
<keyword evidence="3" id="KW-1185">Reference proteome</keyword>
<protein>
    <submittedName>
        <fullName evidence="2">Glycosyltransferase involved in cell wall biosynthesis</fullName>
    </submittedName>
</protein>
<dbReference type="InterPro" id="IPR001173">
    <property type="entry name" value="Glyco_trans_2-like"/>
</dbReference>
<dbReference type="SUPFAM" id="SSF53448">
    <property type="entry name" value="Nucleotide-diphospho-sugar transferases"/>
    <property type="match status" value="1"/>
</dbReference>
<dbReference type="InterPro" id="IPR050834">
    <property type="entry name" value="Glycosyltransf_2"/>
</dbReference>
<accession>A0A3D9RR73</accession>
<evidence type="ECO:0000313" key="2">
    <source>
        <dbReference type="EMBL" id="REE81988.1"/>
    </source>
</evidence>
<comment type="caution">
    <text evidence="2">The sequence shown here is derived from an EMBL/GenBank/DDBJ whole genome shotgun (WGS) entry which is preliminary data.</text>
</comment>
<evidence type="ECO:0000313" key="3">
    <source>
        <dbReference type="Proteomes" id="UP000256429"/>
    </source>
</evidence>
<dbReference type="GO" id="GO:0016740">
    <property type="term" value="F:transferase activity"/>
    <property type="evidence" value="ECO:0007669"/>
    <property type="project" value="UniProtKB-KW"/>
</dbReference>